<keyword evidence="3" id="KW-0378">Hydrolase</keyword>
<dbReference type="RefSeq" id="WP_229808050.1">
    <property type="nucleotide sequence ID" value="NZ_BAAAHD010000045.1"/>
</dbReference>
<dbReference type="GO" id="GO:0016787">
    <property type="term" value="F:hydrolase activity"/>
    <property type="evidence" value="ECO:0007669"/>
    <property type="project" value="UniProtKB-KW"/>
</dbReference>
<dbReference type="PANTHER" id="PTHR11614">
    <property type="entry name" value="PHOSPHOLIPASE-RELATED"/>
    <property type="match status" value="1"/>
</dbReference>
<accession>A0A7W7MZ41</accession>
<dbReference type="Proteomes" id="UP000549343">
    <property type="component" value="Unassembled WGS sequence"/>
</dbReference>
<gene>
    <name evidence="3" type="ORF">F4557_003925</name>
    <name evidence="2" type="ORF">GCM10009546_45400</name>
</gene>
<protein>
    <submittedName>
        <fullName evidence="3">Alpha-beta hydrolase superfamily lysophospholipase</fullName>
    </submittedName>
    <submittedName>
        <fullName evidence="2">Alpha/beta hydrolase</fullName>
    </submittedName>
</protein>
<dbReference type="InterPro" id="IPR000073">
    <property type="entry name" value="AB_hydrolase_1"/>
</dbReference>
<name>A0A7W7MZ41_9ACTN</name>
<reference evidence="5" key="2">
    <citation type="journal article" date="2019" name="Int. J. Syst. Evol. Microbiol.">
        <title>The Global Catalogue of Microorganisms (GCM) 10K type strain sequencing project: providing services to taxonomists for standard genome sequencing and annotation.</title>
        <authorList>
            <consortium name="The Broad Institute Genomics Platform"/>
            <consortium name="The Broad Institute Genome Sequencing Center for Infectious Disease"/>
            <person name="Wu L."/>
            <person name="Ma J."/>
        </authorList>
    </citation>
    <scope>NUCLEOTIDE SEQUENCE [LARGE SCALE GENOMIC DNA]</scope>
    <source>
        <strain evidence="5">JCM 10667</strain>
    </source>
</reference>
<dbReference type="EMBL" id="JACHMV010000001">
    <property type="protein sequence ID" value="MBB4775507.1"/>
    <property type="molecule type" value="Genomic_DNA"/>
</dbReference>
<dbReference type="Proteomes" id="UP001501427">
    <property type="component" value="Unassembled WGS sequence"/>
</dbReference>
<dbReference type="SUPFAM" id="SSF53474">
    <property type="entry name" value="alpha/beta-Hydrolases"/>
    <property type="match status" value="1"/>
</dbReference>
<dbReference type="InterPro" id="IPR051044">
    <property type="entry name" value="MAG_DAG_Lipase"/>
</dbReference>
<dbReference type="Pfam" id="PF12146">
    <property type="entry name" value="Hydrolase_4"/>
    <property type="match status" value="1"/>
</dbReference>
<reference evidence="2" key="1">
    <citation type="journal article" date="2014" name="Int. J. Syst. Evol. Microbiol.">
        <title>Complete genome of a new Firmicutes species belonging to the dominant human colonic microbiota ('Ruminococcus bicirculans') reveals two chromosomes and a selective capacity to utilize plant glucans.</title>
        <authorList>
            <consortium name="NISC Comparative Sequencing Program"/>
            <person name="Wegmann U."/>
            <person name="Louis P."/>
            <person name="Goesmann A."/>
            <person name="Henrissat B."/>
            <person name="Duncan S.H."/>
            <person name="Flint H.J."/>
        </authorList>
    </citation>
    <scope>NUCLEOTIDE SEQUENCE</scope>
    <source>
        <strain evidence="2">JCM 10667</strain>
    </source>
</reference>
<evidence type="ECO:0000313" key="3">
    <source>
        <dbReference type="EMBL" id="MBB4775507.1"/>
    </source>
</evidence>
<reference evidence="2" key="4">
    <citation type="submission" date="2023-12" db="EMBL/GenBank/DDBJ databases">
        <authorList>
            <person name="Sun Q."/>
            <person name="Inoue M."/>
        </authorList>
    </citation>
    <scope>NUCLEOTIDE SEQUENCE</scope>
    <source>
        <strain evidence="2">JCM 10667</strain>
    </source>
</reference>
<reference evidence="3 4" key="3">
    <citation type="submission" date="2020-08" db="EMBL/GenBank/DDBJ databases">
        <title>Sequencing the genomes of 1000 actinobacteria strains.</title>
        <authorList>
            <person name="Klenk H.-P."/>
        </authorList>
    </citation>
    <scope>NUCLEOTIDE SEQUENCE [LARGE SCALE GENOMIC DNA]</scope>
    <source>
        <strain evidence="3 4">DSM 44772</strain>
    </source>
</reference>
<evidence type="ECO:0000313" key="2">
    <source>
        <dbReference type="EMBL" id="GAA0577916.1"/>
    </source>
</evidence>
<proteinExistence type="predicted"/>
<feature type="domain" description="Serine aminopeptidase S33" evidence="1">
    <location>
        <begin position="25"/>
        <end position="251"/>
    </location>
</feature>
<comment type="caution">
    <text evidence="3">The sequence shown here is derived from an EMBL/GenBank/DDBJ whole genome shotgun (WGS) entry which is preliminary data.</text>
</comment>
<dbReference type="InterPro" id="IPR022742">
    <property type="entry name" value="Hydrolase_4"/>
</dbReference>
<evidence type="ECO:0000313" key="4">
    <source>
        <dbReference type="Proteomes" id="UP000549343"/>
    </source>
</evidence>
<evidence type="ECO:0000313" key="5">
    <source>
        <dbReference type="Proteomes" id="UP001501427"/>
    </source>
</evidence>
<keyword evidence="5" id="KW-1185">Reference proteome</keyword>
<dbReference type="InterPro" id="IPR029058">
    <property type="entry name" value="AB_hydrolase_fold"/>
</dbReference>
<dbReference type="Gene3D" id="3.40.50.1820">
    <property type="entry name" value="alpha/beta hydrolase"/>
    <property type="match status" value="1"/>
</dbReference>
<dbReference type="EMBL" id="BAAAHD010000045">
    <property type="protein sequence ID" value="GAA0577916.1"/>
    <property type="molecule type" value="Genomic_DNA"/>
</dbReference>
<dbReference type="AlphaFoldDB" id="A0A7W7MZ41"/>
<sequence>MTTSREWEFAGTRGAVTARIWAGGEPRYVAVLVHGYGEHLGRYDHVADVLVRHGAVVCGPDHMGHGRSAGERVLIEDFEDVVADLHTLVESARGDHPGLPVVMIGHSMGGLIATRYAQLHGGLLTALVLSGPVLGNWHVAEQLLPLDEMPDVPIDTATLSRDPSVGKAYTEDPLVWHGPFKKTTVRALDTAMRRIGEHGSLGALPTLYVHGEDDRLVPPDATRVGIEAVRGEDLTERIYPGARHEVFNETNRDEVLTDVTGFIERQLPK</sequence>
<dbReference type="PRINTS" id="PR00111">
    <property type="entry name" value="ABHYDROLASE"/>
</dbReference>
<organism evidence="3 4">
    <name type="scientific">Actinomadura livida</name>
    <dbReference type="NCBI Taxonomy" id="79909"/>
    <lineage>
        <taxon>Bacteria</taxon>
        <taxon>Bacillati</taxon>
        <taxon>Actinomycetota</taxon>
        <taxon>Actinomycetes</taxon>
        <taxon>Streptosporangiales</taxon>
        <taxon>Thermomonosporaceae</taxon>
        <taxon>Actinomadura</taxon>
    </lineage>
</organism>
<evidence type="ECO:0000259" key="1">
    <source>
        <dbReference type="Pfam" id="PF12146"/>
    </source>
</evidence>